<dbReference type="AlphaFoldDB" id="A0A0F8XZN2"/>
<proteinExistence type="inferred from homology"/>
<dbReference type="Pfam" id="PF01297">
    <property type="entry name" value="ZnuA"/>
    <property type="match status" value="1"/>
</dbReference>
<name>A0A0F8XZN2_9ZZZZ</name>
<dbReference type="GO" id="GO:0030001">
    <property type="term" value="P:metal ion transport"/>
    <property type="evidence" value="ECO:0007669"/>
    <property type="project" value="InterPro"/>
</dbReference>
<dbReference type="EMBL" id="LAZR01069589">
    <property type="protein sequence ID" value="KKK47419.1"/>
    <property type="molecule type" value="Genomic_DNA"/>
</dbReference>
<dbReference type="PROSITE" id="PS51257">
    <property type="entry name" value="PROKAR_LIPOPROTEIN"/>
    <property type="match status" value="1"/>
</dbReference>
<evidence type="ECO:0000313" key="4">
    <source>
        <dbReference type="EMBL" id="KKK47419.1"/>
    </source>
</evidence>
<comment type="caution">
    <text evidence="4">The sequence shown here is derived from an EMBL/GenBank/DDBJ whole genome shotgun (WGS) entry which is preliminary data.</text>
</comment>
<evidence type="ECO:0008006" key="5">
    <source>
        <dbReference type="Google" id="ProtNLM"/>
    </source>
</evidence>
<dbReference type="GO" id="GO:0046872">
    <property type="term" value="F:metal ion binding"/>
    <property type="evidence" value="ECO:0007669"/>
    <property type="project" value="InterPro"/>
</dbReference>
<evidence type="ECO:0000256" key="3">
    <source>
        <dbReference type="ARBA" id="ARBA00022729"/>
    </source>
</evidence>
<evidence type="ECO:0000256" key="1">
    <source>
        <dbReference type="ARBA" id="ARBA00011028"/>
    </source>
</evidence>
<accession>A0A0F8XZN2</accession>
<feature type="non-terminal residue" evidence="4">
    <location>
        <position position="222"/>
    </location>
</feature>
<gene>
    <name evidence="4" type="ORF">LCGC14_3155370</name>
</gene>
<dbReference type="PANTHER" id="PTHR42953">
    <property type="entry name" value="HIGH-AFFINITY ZINC UPTAKE SYSTEM PROTEIN ZNUA-RELATED"/>
    <property type="match status" value="1"/>
</dbReference>
<dbReference type="Gene3D" id="3.40.50.1980">
    <property type="entry name" value="Nitrogenase molybdenum iron protein domain"/>
    <property type="match status" value="1"/>
</dbReference>
<evidence type="ECO:0000256" key="2">
    <source>
        <dbReference type="ARBA" id="ARBA00022448"/>
    </source>
</evidence>
<organism evidence="4">
    <name type="scientific">marine sediment metagenome</name>
    <dbReference type="NCBI Taxonomy" id="412755"/>
    <lineage>
        <taxon>unclassified sequences</taxon>
        <taxon>metagenomes</taxon>
        <taxon>ecological metagenomes</taxon>
    </lineage>
</organism>
<reference evidence="4" key="1">
    <citation type="journal article" date="2015" name="Nature">
        <title>Complex archaea that bridge the gap between prokaryotes and eukaryotes.</title>
        <authorList>
            <person name="Spang A."/>
            <person name="Saw J.H."/>
            <person name="Jorgensen S.L."/>
            <person name="Zaremba-Niedzwiedzka K."/>
            <person name="Martijn J."/>
            <person name="Lind A.E."/>
            <person name="van Eijk R."/>
            <person name="Schleper C."/>
            <person name="Guy L."/>
            <person name="Ettema T.J."/>
        </authorList>
    </citation>
    <scope>NUCLEOTIDE SEQUENCE</scope>
</reference>
<dbReference type="PANTHER" id="PTHR42953:SF3">
    <property type="entry name" value="HIGH-AFFINITY ZINC UPTAKE SYSTEM PROTEIN ZNUA"/>
    <property type="match status" value="1"/>
</dbReference>
<dbReference type="InterPro" id="IPR006127">
    <property type="entry name" value="ZnuA-like"/>
</dbReference>
<dbReference type="SUPFAM" id="SSF53807">
    <property type="entry name" value="Helical backbone' metal receptor"/>
    <property type="match status" value="1"/>
</dbReference>
<protein>
    <recommendedName>
        <fullName evidence="5">Zinc ABC transporter substrate-binding protein</fullName>
    </recommendedName>
</protein>
<dbReference type="InterPro" id="IPR050492">
    <property type="entry name" value="Bact_metal-bind_prot9"/>
</dbReference>
<comment type="similarity">
    <text evidence="1">Belongs to the bacterial solute-binding protein 9 family.</text>
</comment>
<sequence length="222" mass="24167">MNAWMKWTVLLAVPAVLGCSTDSKPTTDAAPQVYTTFYPTTYFTQRIGAAHVEVVCPLPEDADPIFWKPPAATIEAYQEADLIVINGAGFERWVKRVSLPSSKLVDTAEPLKESFLKFAGAATHSHGAGDHHSHEGTDGHTWLDPAHAKVQAEEICKALQSELPEHADEFQASYAALAADLDALDQSLGKLSVALGDAHLLASHPAYNYIVERYGWNLTNLD</sequence>
<keyword evidence="3" id="KW-0732">Signal</keyword>
<keyword evidence="2" id="KW-0813">Transport</keyword>